<dbReference type="Gene3D" id="1.20.120.1750">
    <property type="match status" value="1"/>
</dbReference>
<evidence type="ECO:0000313" key="11">
    <source>
        <dbReference type="EMBL" id="KAF5188578.1"/>
    </source>
</evidence>
<evidence type="ECO:0000259" key="10">
    <source>
        <dbReference type="PROSITE" id="PS51873"/>
    </source>
</evidence>
<dbReference type="Gene3D" id="3.30.40.10">
    <property type="entry name" value="Zinc/RING finger domain, C3HC4 (zinc finger)"/>
    <property type="match status" value="1"/>
</dbReference>
<comment type="cofactor">
    <cofactor evidence="2">
        <name>Zn(2+)</name>
        <dbReference type="ChEBI" id="CHEBI:29105"/>
    </cofactor>
</comment>
<dbReference type="InterPro" id="IPR013083">
    <property type="entry name" value="Znf_RING/FYVE/PHD"/>
</dbReference>
<keyword evidence="9" id="KW-0862">Zinc</keyword>
<feature type="domain" description="RING-type" evidence="10">
    <location>
        <begin position="20"/>
        <end position="225"/>
    </location>
</feature>
<dbReference type="PANTHER" id="PTHR11685">
    <property type="entry name" value="RBR FAMILY RING FINGER AND IBR DOMAIN-CONTAINING"/>
    <property type="match status" value="1"/>
</dbReference>
<protein>
    <recommendedName>
        <fullName evidence="3">RBR-type E3 ubiquitin transferase</fullName>
        <ecNumber evidence="3">2.3.2.31</ecNumber>
    </recommendedName>
</protein>
<dbReference type="GO" id="GO:0016567">
    <property type="term" value="P:protein ubiquitination"/>
    <property type="evidence" value="ECO:0007669"/>
    <property type="project" value="InterPro"/>
</dbReference>
<organism evidence="11 12">
    <name type="scientific">Thalictrum thalictroides</name>
    <name type="common">Rue-anemone</name>
    <name type="synonym">Anemone thalictroides</name>
    <dbReference type="NCBI Taxonomy" id="46969"/>
    <lineage>
        <taxon>Eukaryota</taxon>
        <taxon>Viridiplantae</taxon>
        <taxon>Streptophyta</taxon>
        <taxon>Embryophyta</taxon>
        <taxon>Tracheophyta</taxon>
        <taxon>Spermatophyta</taxon>
        <taxon>Magnoliopsida</taxon>
        <taxon>Ranunculales</taxon>
        <taxon>Ranunculaceae</taxon>
        <taxon>Thalictroideae</taxon>
        <taxon>Thalictrum</taxon>
    </lineage>
</organism>
<evidence type="ECO:0000256" key="4">
    <source>
        <dbReference type="ARBA" id="ARBA00022679"/>
    </source>
</evidence>
<keyword evidence="6" id="KW-0677">Repeat</keyword>
<evidence type="ECO:0000256" key="6">
    <source>
        <dbReference type="ARBA" id="ARBA00022737"/>
    </source>
</evidence>
<keyword evidence="7" id="KW-0863">Zinc-finger</keyword>
<accession>A0A7J6VVH7</accession>
<evidence type="ECO:0000256" key="2">
    <source>
        <dbReference type="ARBA" id="ARBA00001947"/>
    </source>
</evidence>
<dbReference type="SUPFAM" id="SSF57850">
    <property type="entry name" value="RING/U-box"/>
    <property type="match status" value="3"/>
</dbReference>
<name>A0A7J6VVH7_THATH</name>
<evidence type="ECO:0000256" key="7">
    <source>
        <dbReference type="ARBA" id="ARBA00022771"/>
    </source>
</evidence>
<dbReference type="Proteomes" id="UP000554482">
    <property type="component" value="Unassembled WGS sequence"/>
</dbReference>
<evidence type="ECO:0000313" key="12">
    <source>
        <dbReference type="Proteomes" id="UP000554482"/>
    </source>
</evidence>
<keyword evidence="5" id="KW-0479">Metal-binding</keyword>
<evidence type="ECO:0000256" key="5">
    <source>
        <dbReference type="ARBA" id="ARBA00022723"/>
    </source>
</evidence>
<dbReference type="AlphaFoldDB" id="A0A7J6VVH7"/>
<dbReference type="GO" id="GO:0061630">
    <property type="term" value="F:ubiquitin protein ligase activity"/>
    <property type="evidence" value="ECO:0007669"/>
    <property type="project" value="UniProtKB-EC"/>
</dbReference>
<dbReference type="PROSITE" id="PS51873">
    <property type="entry name" value="TRIAD"/>
    <property type="match status" value="1"/>
</dbReference>
<reference evidence="11 12" key="1">
    <citation type="submission" date="2020-06" db="EMBL/GenBank/DDBJ databases">
        <title>Transcriptomic and genomic resources for Thalictrum thalictroides and T. hernandezii: Facilitating candidate gene discovery in an emerging model plant lineage.</title>
        <authorList>
            <person name="Arias T."/>
            <person name="Riano-Pachon D.M."/>
            <person name="Di Stilio V.S."/>
        </authorList>
    </citation>
    <scope>NUCLEOTIDE SEQUENCE [LARGE SCALE GENOMIC DNA]</scope>
    <source>
        <strain evidence="12">cv. WT478/WT964</strain>
        <tissue evidence="11">Leaves</tissue>
    </source>
</reference>
<dbReference type="GO" id="GO:0008270">
    <property type="term" value="F:zinc ion binding"/>
    <property type="evidence" value="ECO:0007669"/>
    <property type="project" value="UniProtKB-KW"/>
</dbReference>
<dbReference type="EC" id="2.3.2.31" evidence="3"/>
<proteinExistence type="predicted"/>
<evidence type="ECO:0000256" key="8">
    <source>
        <dbReference type="ARBA" id="ARBA00022786"/>
    </source>
</evidence>
<dbReference type="EMBL" id="JABWDY010026592">
    <property type="protein sequence ID" value="KAF5188578.1"/>
    <property type="molecule type" value="Genomic_DNA"/>
</dbReference>
<evidence type="ECO:0000256" key="1">
    <source>
        <dbReference type="ARBA" id="ARBA00001798"/>
    </source>
</evidence>
<dbReference type="InterPro" id="IPR031127">
    <property type="entry name" value="E3_UB_ligase_RBR"/>
</dbReference>
<dbReference type="Pfam" id="PF01485">
    <property type="entry name" value="IBR"/>
    <property type="match status" value="1"/>
</dbReference>
<dbReference type="InterPro" id="IPR002867">
    <property type="entry name" value="IBR_dom"/>
</dbReference>
<gene>
    <name evidence="11" type="ORF">FRX31_021832</name>
</gene>
<comment type="caution">
    <text evidence="11">The sequence shown here is derived from an EMBL/GenBank/DDBJ whole genome shotgun (WGS) entry which is preliminary data.</text>
</comment>
<comment type="catalytic activity">
    <reaction evidence="1">
        <text>[E2 ubiquitin-conjugating enzyme]-S-ubiquitinyl-L-cysteine + [acceptor protein]-L-lysine = [E2 ubiquitin-conjugating enzyme]-L-cysteine + [acceptor protein]-N(6)-ubiquitinyl-L-lysine.</text>
        <dbReference type="EC" id="2.3.2.31"/>
    </reaction>
</comment>
<evidence type="ECO:0000256" key="3">
    <source>
        <dbReference type="ARBA" id="ARBA00012251"/>
    </source>
</evidence>
<keyword evidence="12" id="KW-1185">Reference proteome</keyword>
<keyword evidence="8" id="KW-0833">Ubl conjugation pathway</keyword>
<dbReference type="OrthoDB" id="10009520at2759"/>
<dbReference type="InterPro" id="IPR044066">
    <property type="entry name" value="TRIAD_supradom"/>
</dbReference>
<sequence>MGNAIQKPKQSIKEFKKRCSIFTCEICYESRNKKFKHNKWKSHPICIECITRYIHTKVDENCIKIKCPHPKCKKILDPNLYRSIIPLSLYQKWFDLTCRDTIMRFDRAYCPFSDCSVLILNECKDKVGKTKCPKCKRQFCFKCQVPWNVCGKCGVAGEMQDENDNLFRDLAIAQKWIRCPACYHVVERICGCPEVRCRCGIYFCYTCGRRLSDHYNGRCPRSRWL</sequence>
<keyword evidence="4" id="KW-0808">Transferase</keyword>
<dbReference type="SMART" id="SM00647">
    <property type="entry name" value="IBR"/>
    <property type="match status" value="2"/>
</dbReference>
<evidence type="ECO:0000256" key="9">
    <source>
        <dbReference type="ARBA" id="ARBA00022833"/>
    </source>
</evidence>